<reference evidence="2" key="1">
    <citation type="journal article" date="2014" name="PLoS Pathog.">
        <title>Expression profiling during Arabidopsis/downy mildew interaction reveals a highly-expressed effector that attenuates responses to salicylic acid.</title>
        <authorList>
            <person name="Asai S."/>
            <person name="Rallapalli G."/>
            <person name="Piquerez S.J.M."/>
            <person name="Caillaud M.C."/>
            <person name="Furzer O.J."/>
            <person name="Ishaque N."/>
            <person name="Wirthmueller L."/>
            <person name="Fabro G."/>
            <person name="Shirasu K."/>
            <person name="Jones J.D.G."/>
        </authorList>
    </citation>
    <scope>NUCLEOTIDE SEQUENCE</scope>
    <source>
        <strain evidence="2">Emoy2</strain>
    </source>
</reference>
<proteinExistence type="evidence at transcript level"/>
<keyword evidence="1" id="KW-0732">Signal</keyword>
<evidence type="ECO:0000256" key="1">
    <source>
        <dbReference type="SAM" id="SignalP"/>
    </source>
</evidence>
<feature type="non-terminal residue" evidence="2">
    <location>
        <position position="159"/>
    </location>
</feature>
<sequence length="159" mass="18637">MRTQSILLLSAFALLTNNAGAAAKKLDVNLLGISVVVDHLEYSPTTIAVLKKLRQMPQVLKNVREKIKNKNKLLVDGFHDAVKSAREWKSKRTDEWLKAMLSKGEKGHDKLYTTKWTPDKIFSRFRLHEIKDKESDPVYNWYSEYYEQWVNWNEKGRKK</sequence>
<dbReference type="AlphaFoldDB" id="A0A090BF40"/>
<gene>
    <name evidence="2" type="primary">HaRxL138</name>
</gene>
<feature type="chain" id="PRO_5001853196" evidence="1">
    <location>
        <begin position="24"/>
        <end position="159"/>
    </location>
</feature>
<evidence type="ECO:0000313" key="2">
    <source>
        <dbReference type="EMBL" id="BAP68860.1"/>
    </source>
</evidence>
<organism evidence="2">
    <name type="scientific">Hyaloperonospora arabidopsidis (strain Emoy2)</name>
    <name type="common">Downy mildew agent</name>
    <name type="synonym">Peronospora arabidopsidis</name>
    <dbReference type="NCBI Taxonomy" id="559515"/>
    <lineage>
        <taxon>Eukaryota</taxon>
        <taxon>Sar</taxon>
        <taxon>Stramenopiles</taxon>
        <taxon>Oomycota</taxon>
        <taxon>Peronosporomycetes</taxon>
        <taxon>Peronosporales</taxon>
        <taxon>Peronosporaceae</taxon>
        <taxon>Hyaloperonospora</taxon>
    </lineage>
</organism>
<dbReference type="EMBL" id="AB922285">
    <property type="protein sequence ID" value="BAP68860.1"/>
    <property type="molecule type" value="mRNA"/>
</dbReference>
<name>A0A090BF40_HYAAE</name>
<protein>
    <submittedName>
        <fullName evidence="2">RxLR effector candidate protein</fullName>
    </submittedName>
</protein>
<feature type="signal peptide" evidence="1">
    <location>
        <begin position="1"/>
        <end position="23"/>
    </location>
</feature>
<accession>A0A090BF40</accession>